<dbReference type="PANTHER" id="PTHR33288">
    <property type="match status" value="1"/>
</dbReference>
<evidence type="ECO:0000256" key="6">
    <source>
        <dbReference type="ARBA" id="ARBA00022989"/>
    </source>
</evidence>
<geneLocation type="chloroplast" evidence="11"/>
<dbReference type="RefSeq" id="YP_009258365.1">
    <property type="nucleotide sequence ID" value="NC_030355.1"/>
</dbReference>
<dbReference type="GeneID" id="27984708"/>
<keyword evidence="11" id="KW-0150">Chloroplast</keyword>
<evidence type="ECO:0000313" key="11">
    <source>
        <dbReference type="EMBL" id="ANI25335.1"/>
    </source>
</evidence>
<dbReference type="AlphaFoldDB" id="A0A191T4L6"/>
<comment type="function">
    <text evidence="1 10">Seems to be required for the assembly of the photosystem I complex.</text>
</comment>
<evidence type="ECO:0000256" key="10">
    <source>
        <dbReference type="HAMAP-Rule" id="MF_00437"/>
    </source>
</evidence>
<keyword evidence="7 10" id="KW-0793">Thylakoid</keyword>
<evidence type="ECO:0000256" key="4">
    <source>
        <dbReference type="ARBA" id="ARBA00022531"/>
    </source>
</evidence>
<accession>A0A191T4L6</accession>
<keyword evidence="5 10" id="KW-0812">Transmembrane</keyword>
<keyword evidence="8 10" id="KW-0472">Membrane</keyword>
<comment type="subcellular location">
    <subcellularLocation>
        <location evidence="9">Plastid thylakoid membrane</location>
        <topology evidence="9">Multi-pass membrane protein</topology>
    </subcellularLocation>
    <subcellularLocation>
        <location evidence="10">Plastid</location>
        <location evidence="10">Chloroplast thylakoid membrane</location>
        <topology evidence="10">Multi-pass membrane protein</topology>
    </subcellularLocation>
</comment>
<gene>
    <name evidence="10 11" type="primary">ycf4</name>
</gene>
<evidence type="ECO:0000256" key="7">
    <source>
        <dbReference type="ARBA" id="ARBA00023078"/>
    </source>
</evidence>
<evidence type="ECO:0000256" key="9">
    <source>
        <dbReference type="ARBA" id="ARBA00046286"/>
    </source>
</evidence>
<evidence type="ECO:0000256" key="8">
    <source>
        <dbReference type="ARBA" id="ARBA00023136"/>
    </source>
</evidence>
<dbReference type="PANTHER" id="PTHR33288:SF4">
    <property type="entry name" value="PHOTOSYSTEM I ASSEMBLY PROTEIN YCF4"/>
    <property type="match status" value="1"/>
</dbReference>
<dbReference type="GO" id="GO:0015979">
    <property type="term" value="P:photosynthesis"/>
    <property type="evidence" value="ECO:0007669"/>
    <property type="project" value="UniProtKB-UniRule"/>
</dbReference>
<reference evidence="11" key="1">
    <citation type="journal article" date="2016" name="Front. Plant Sci.">
        <title>Comparative Chloroplast Genome Analyses of Streptophyte Green Algae Uncover Major Structural Alterations in the Klebsormidiophyceae, Coleochaetophyceae and Zygnematophyceae.</title>
        <authorList>
            <person name="Lemieux C."/>
            <person name="Otis C."/>
            <person name="Turmel M."/>
        </authorList>
    </citation>
    <scope>NUCLEOTIDE SEQUENCE</scope>
</reference>
<evidence type="ECO:0000256" key="2">
    <source>
        <dbReference type="ARBA" id="ARBA00008198"/>
    </source>
</evidence>
<feature type="transmembrane region" description="Helical" evidence="10">
    <location>
        <begin position="66"/>
        <end position="90"/>
    </location>
</feature>
<evidence type="ECO:0000256" key="1">
    <source>
        <dbReference type="ARBA" id="ARBA00002862"/>
    </source>
</evidence>
<dbReference type="GO" id="GO:0009522">
    <property type="term" value="C:photosystem I"/>
    <property type="evidence" value="ECO:0007669"/>
    <property type="project" value="InterPro"/>
</dbReference>
<evidence type="ECO:0000256" key="5">
    <source>
        <dbReference type="ARBA" id="ARBA00022692"/>
    </source>
</evidence>
<protein>
    <recommendedName>
        <fullName evidence="3 10">Photosystem I assembly protein Ycf4</fullName>
    </recommendedName>
</protein>
<evidence type="ECO:0000256" key="3">
    <source>
        <dbReference type="ARBA" id="ARBA00015395"/>
    </source>
</evidence>
<feature type="transmembrane region" description="Helical" evidence="10">
    <location>
        <begin position="21"/>
        <end position="46"/>
    </location>
</feature>
<keyword evidence="4 10" id="KW-0602">Photosynthesis</keyword>
<proteinExistence type="inferred from homology"/>
<keyword evidence="11" id="KW-0934">Plastid</keyword>
<dbReference type="GO" id="GO:0009535">
    <property type="term" value="C:chloroplast thylakoid membrane"/>
    <property type="evidence" value="ECO:0007669"/>
    <property type="project" value="UniProtKB-SubCell"/>
</dbReference>
<sequence>MNMHIQSESIWIESVIGSRKISNIIWALLLLIGATGFLLTGISSYLNKQIIPLFPQTIVFAPQGLIMSFYGIAGLFLSGYLWCIIFWNVGSGYNELDREKGMISIFRWGFPGTNRRIRIRFLLGDIQAVHLVISEGFRARSIISFRLKDQQYIPLIQIQESSTLQEIEERAAKLAQFLSLPIEGI</sequence>
<keyword evidence="6 10" id="KW-1133">Transmembrane helix</keyword>
<name>A0A191T4L6_SPIMX</name>
<dbReference type="InterPro" id="IPR003359">
    <property type="entry name" value="PSI_Ycf4_assembly"/>
</dbReference>
<comment type="similarity">
    <text evidence="2 10">Belongs to the Ycf4 family.</text>
</comment>
<organism evidence="11">
    <name type="scientific">Spirogyra maxima</name>
    <name type="common">Green alga</name>
    <dbReference type="NCBI Taxonomy" id="3180"/>
    <lineage>
        <taxon>Eukaryota</taxon>
        <taxon>Viridiplantae</taxon>
        <taxon>Streptophyta</taxon>
        <taxon>Zygnematophyceae</taxon>
        <taxon>Zygnematophycidae</taxon>
        <taxon>Spirogyrales</taxon>
        <taxon>Spirogyraceae</taxon>
        <taxon>Spirogyra</taxon>
    </lineage>
</organism>
<dbReference type="EMBL" id="KU646489">
    <property type="protein sequence ID" value="ANI25335.1"/>
    <property type="molecule type" value="Genomic_DNA"/>
</dbReference>
<dbReference type="HAMAP" id="MF_00437">
    <property type="entry name" value="Ycf4"/>
    <property type="match status" value="1"/>
</dbReference>
<dbReference type="Pfam" id="PF02392">
    <property type="entry name" value="Ycf4"/>
    <property type="match status" value="1"/>
</dbReference>